<name>A0A1I3W7V4_9BURK</name>
<keyword evidence="1" id="KW-0472">Membrane</keyword>
<dbReference type="Proteomes" id="UP000199548">
    <property type="component" value="Unassembled WGS sequence"/>
</dbReference>
<dbReference type="AlphaFoldDB" id="A0A1I3W7V4"/>
<accession>A0A1I3W7V4</accession>
<dbReference type="STRING" id="420953.SAMN05192543_1172"/>
<dbReference type="EMBL" id="FOQU01000017">
    <property type="protein sequence ID" value="SFK03565.1"/>
    <property type="molecule type" value="Genomic_DNA"/>
</dbReference>
<gene>
    <name evidence="2" type="ORF">SAMN05192543_1172</name>
</gene>
<dbReference type="PROSITE" id="PS51257">
    <property type="entry name" value="PROKAR_LIPOPROTEIN"/>
    <property type="match status" value="1"/>
</dbReference>
<keyword evidence="3" id="KW-1185">Reference proteome</keyword>
<proteinExistence type="predicted"/>
<keyword evidence="1" id="KW-1133">Transmembrane helix</keyword>
<keyword evidence="1" id="KW-0812">Transmembrane</keyword>
<evidence type="ECO:0000313" key="3">
    <source>
        <dbReference type="Proteomes" id="UP000199548"/>
    </source>
</evidence>
<evidence type="ECO:0000256" key="1">
    <source>
        <dbReference type="SAM" id="Phobius"/>
    </source>
</evidence>
<evidence type="ECO:0000313" key="2">
    <source>
        <dbReference type="EMBL" id="SFK03565.1"/>
    </source>
</evidence>
<sequence>MEMHRLFDALLTPGSDVINVMLHYAIGVLAFGACCAAGWYCGDWLFEFLKGRKE</sequence>
<dbReference type="RefSeq" id="WP_170275754.1">
    <property type="nucleotide sequence ID" value="NZ_CP041744.1"/>
</dbReference>
<feature type="transmembrane region" description="Helical" evidence="1">
    <location>
        <begin position="20"/>
        <end position="42"/>
    </location>
</feature>
<organism evidence="2 3">
    <name type="scientific">Paraburkholderia megapolitana</name>
    <dbReference type="NCBI Taxonomy" id="420953"/>
    <lineage>
        <taxon>Bacteria</taxon>
        <taxon>Pseudomonadati</taxon>
        <taxon>Pseudomonadota</taxon>
        <taxon>Betaproteobacteria</taxon>
        <taxon>Burkholderiales</taxon>
        <taxon>Burkholderiaceae</taxon>
        <taxon>Paraburkholderia</taxon>
    </lineage>
</organism>
<protein>
    <submittedName>
        <fullName evidence="2">Uncharacterized protein</fullName>
    </submittedName>
</protein>
<reference evidence="2 3" key="1">
    <citation type="submission" date="2016-10" db="EMBL/GenBank/DDBJ databases">
        <authorList>
            <person name="de Groot N.N."/>
        </authorList>
    </citation>
    <scope>NUCLEOTIDE SEQUENCE [LARGE SCALE GENOMIC DNA]</scope>
    <source>
        <strain evidence="2 3">LMG 23650</strain>
    </source>
</reference>